<keyword evidence="4" id="KW-1185">Reference proteome</keyword>
<evidence type="ECO:0000256" key="1">
    <source>
        <dbReference type="SAM" id="MobiDB-lite"/>
    </source>
</evidence>
<feature type="region of interest" description="Disordered" evidence="1">
    <location>
        <begin position="639"/>
        <end position="677"/>
    </location>
</feature>
<dbReference type="InterPro" id="IPR036397">
    <property type="entry name" value="RNaseH_sf"/>
</dbReference>
<evidence type="ECO:0000259" key="2">
    <source>
        <dbReference type="PROSITE" id="PS50994"/>
    </source>
</evidence>
<evidence type="ECO:0000313" key="4">
    <source>
        <dbReference type="Proteomes" id="UP001642484"/>
    </source>
</evidence>
<evidence type="ECO:0000313" key="3">
    <source>
        <dbReference type="EMBL" id="CAK9010924.1"/>
    </source>
</evidence>
<sequence length="1906" mass="215199">MPSDRGRSTGRLRRRPGAVVSAARAAAPMERGLLPSGAQCARGPSLAIAPYLGMANGTGDGEIVRFVLLRPMEDDAAALAPSASSSLRPSEAVLTAESNATRLLQMPSTWRHRLESQGASQLAVPWLACVDETNGAYWRQWEKLIEVFENTLRVRSAEALASGASGFDSAFLQEVMQLHSVLHENLQNKFTNFQADVMQQVGHLRSSQSESAFSTMLQEKMKDPSWRSQLGIPSEASLRSATGERGADPGDEELASHLSDYDFDYDFEAFDGGDGGDSPWSDPWSEPQAPRTPIQDTKDDDEPTPWRCLRCDGQRFSPSEGHSGWICLTCSHDEFYRVDRPTKKVNPSGGPSMEAHRMEMKEIYMKNKPNQKDSPMTQWSNLSHRVQDASLVVMDEAHDELFQEHLFEVPEYLKALHLIYLIHRARRTLLAQLDRHIGRRPLEPLDYPIQDALNVLDYLIRLLTGLKWKSGQPPPVPTWKYDQSDMRAFAKFTKKISIWLLQRPFEQRIIYQKRRFLHEFESFRRFNQESMRAYVQRFRRVQRLLDRSGLSHHDQRMILVGTQQSLSFEAIAECLVLQWPEFRPAPAVMSGSGKGKGKSLTSSSSTSSSTTTSSFTKGGSKGPPRRQTYLTEVPEMEVAEDEEFADAQEDPECDADGDAEPSNGDDAEGDPQEDEPDLSELAEVLTVTARKLSGITLGRKFSNSAGGKTKKLPEELRKTTHCSACGASGHWYQDYVHSIQELVEEKLEESPAKDQRDPRPPIVQQEIDSYDLFQFGKGDPTKSTTRAYIPSYLNNVPLVIGAGVLPERVPLLGSNSLLDKLGSVIDLPNRAVHFTALHCSVELHVKCGHFAVFILDTNHEHPGHELVWKQLSSPSCWERPHPELVLPPPKPMTDEAKAHEVLNSRPPLPHADSTSAMAGEMEADRVGSRRFPEEHLDLHDGGRAAGHDAERLAPIGSSADFESLPRPGLLRAQGHQEVRQRPWPLREMQSVPEKMEMEHQEGGLGHLVFPRRWLSKFLFSTIAIASAVIEGHTSFGSLSKEDQAQVQGSASGSTTSSSHQGLRADGPYFDGRYELFQILEQESPLQAEPTTVAEHIFLNEETYQPQREKLEMLADRKRHELKGEWKKAAQVLEMEYKVNNSGASVRDRPPPHVDLWELFAGSCNLSRLAPHYDLNTLQPLDILFGQDFKNGSMRKKIKAQVDQFKPWLIVMGVDCRFWNLFNINLNWSHRQELLESLQDEERILVQFAVDIALMQYKAGRYFLLENPLRSRLWEEDNVRQLRDLEGIWSTVLDAGAYGAEINNEPIAKPMRWMGNLPGFDQTLNLRLTPTQRLYCKPIQGSMTRRSQQYPDELCHCILQELKSLVFQREPHRFGAPLHQVYAMAYPTEDLGLWDHIVDYITNVYERGAKRPFNIGLDTEMGKTIQQLFRIKAVRLQACYAPTARRISPNVDEYYTRAALLQYADGTRAVEIEDLGEIEFPKMKFSKAVRVAVFGYGHRLETPDPKQNELKEDRPVIPGMSADISFPNVSDVEQHIRRSVARLHLNLGHPTAPELLRLLAHQGKVPGQFADEVQADIFYARLLDGTSFAVLGIVDKATGFHQAGYMPDRNATTAFQVLSDIWLRPFGLPLRFVCDPDHTFRGQFEQRLMAMGVMVEHCPPEAHYIIGMVERRNAILRLTLEKVIDQLGVVSLDQVPTVLTQACHSINSLPFTRGRSGYQAVFGRTSRLPDDVLTDTQVLSTSTQPFRDVDNPGLRAELVRSEAMKALIDLNAQQQFRRALLRKTRNVKVPELLPGQRCAVWRWTKKGVRKRGAWLTARFLSWDPQYPGRQAWVRLGASTTLVTSKQLRAAHGFEDWWPDEQDLKALKDASKDFGPQMLEDERGEPPPESALTQGAELEETVDYSADR</sequence>
<feature type="region of interest" description="Disordered" evidence="1">
    <location>
        <begin position="272"/>
        <end position="302"/>
    </location>
</feature>
<reference evidence="3 4" key="1">
    <citation type="submission" date="2024-02" db="EMBL/GenBank/DDBJ databases">
        <authorList>
            <person name="Chen Y."/>
            <person name="Shah S."/>
            <person name="Dougan E. K."/>
            <person name="Thang M."/>
            <person name="Chan C."/>
        </authorList>
    </citation>
    <scope>NUCLEOTIDE SEQUENCE [LARGE SCALE GENOMIC DNA]</scope>
</reference>
<dbReference type="Proteomes" id="UP001642484">
    <property type="component" value="Unassembled WGS sequence"/>
</dbReference>
<feature type="compositionally biased region" description="Low complexity" evidence="1">
    <location>
        <begin position="1048"/>
        <end position="1058"/>
    </location>
</feature>
<feature type="region of interest" description="Disordered" evidence="1">
    <location>
        <begin position="212"/>
        <end position="255"/>
    </location>
</feature>
<name>A0ABP0J998_9DINO</name>
<feature type="region of interest" description="Disordered" evidence="1">
    <location>
        <begin position="588"/>
        <end position="627"/>
    </location>
</feature>
<comment type="caution">
    <text evidence="3">The sequence shown here is derived from an EMBL/GenBank/DDBJ whole genome shotgun (WGS) entry which is preliminary data.</text>
</comment>
<dbReference type="Gene3D" id="3.30.420.10">
    <property type="entry name" value="Ribonuclease H-like superfamily/Ribonuclease H"/>
    <property type="match status" value="1"/>
</dbReference>
<gene>
    <name evidence="3" type="ORF">CCMP2556_LOCUS10260</name>
</gene>
<feature type="compositionally biased region" description="Low complexity" evidence="1">
    <location>
        <begin position="598"/>
        <end position="618"/>
    </location>
</feature>
<dbReference type="SUPFAM" id="SSF53098">
    <property type="entry name" value="Ribonuclease H-like"/>
    <property type="match status" value="1"/>
</dbReference>
<accession>A0ABP0J998</accession>
<feature type="region of interest" description="Disordered" evidence="1">
    <location>
        <begin position="1040"/>
        <end position="1063"/>
    </location>
</feature>
<protein>
    <recommendedName>
        <fullName evidence="2">Integrase catalytic domain-containing protein</fullName>
    </recommendedName>
</protein>
<feature type="domain" description="Integrase catalytic" evidence="2">
    <location>
        <begin position="1561"/>
        <end position="1736"/>
    </location>
</feature>
<dbReference type="InterPro" id="IPR012337">
    <property type="entry name" value="RNaseH-like_sf"/>
</dbReference>
<dbReference type="PROSITE" id="PS50994">
    <property type="entry name" value="INTEGRASE"/>
    <property type="match status" value="1"/>
</dbReference>
<dbReference type="InterPro" id="IPR001584">
    <property type="entry name" value="Integrase_cat-core"/>
</dbReference>
<proteinExistence type="predicted"/>
<organism evidence="3 4">
    <name type="scientific">Durusdinium trenchii</name>
    <dbReference type="NCBI Taxonomy" id="1381693"/>
    <lineage>
        <taxon>Eukaryota</taxon>
        <taxon>Sar</taxon>
        <taxon>Alveolata</taxon>
        <taxon>Dinophyceae</taxon>
        <taxon>Suessiales</taxon>
        <taxon>Symbiodiniaceae</taxon>
        <taxon>Durusdinium</taxon>
    </lineage>
</organism>
<feature type="region of interest" description="Disordered" evidence="1">
    <location>
        <begin position="1867"/>
        <end position="1906"/>
    </location>
</feature>
<dbReference type="EMBL" id="CAXAMN010004780">
    <property type="protein sequence ID" value="CAK9010924.1"/>
    <property type="molecule type" value="Genomic_DNA"/>
</dbReference>